<feature type="domain" description="Fibronectin type-III" evidence="13">
    <location>
        <begin position="1181"/>
        <end position="1275"/>
    </location>
</feature>
<evidence type="ECO:0000256" key="6">
    <source>
        <dbReference type="ARBA" id="ARBA00022989"/>
    </source>
</evidence>
<evidence type="ECO:0000313" key="14">
    <source>
        <dbReference type="EnsemblMetazoa" id="tetur17g02480.1"/>
    </source>
</evidence>
<evidence type="ECO:0000256" key="3">
    <source>
        <dbReference type="ARBA" id="ARBA00022729"/>
    </source>
</evidence>
<dbReference type="CDD" id="cd20956">
    <property type="entry name" value="IgI_4_Dscam"/>
    <property type="match status" value="1"/>
</dbReference>
<dbReference type="InterPro" id="IPR013783">
    <property type="entry name" value="Ig-like_fold"/>
</dbReference>
<dbReference type="InterPro" id="IPR003599">
    <property type="entry name" value="Ig_sub"/>
</dbReference>
<protein>
    <recommendedName>
        <fullName evidence="16">Down syndrome cell adhesion molecule</fullName>
    </recommendedName>
</protein>
<feature type="domain" description="Fibronectin type-III" evidence="13">
    <location>
        <begin position="874"/>
        <end position="971"/>
    </location>
</feature>
<keyword evidence="8" id="KW-1015">Disulfide bond</keyword>
<organism evidence="14 15">
    <name type="scientific">Tetranychus urticae</name>
    <name type="common">Two-spotted spider mite</name>
    <dbReference type="NCBI Taxonomy" id="32264"/>
    <lineage>
        <taxon>Eukaryota</taxon>
        <taxon>Metazoa</taxon>
        <taxon>Ecdysozoa</taxon>
        <taxon>Arthropoda</taxon>
        <taxon>Chelicerata</taxon>
        <taxon>Arachnida</taxon>
        <taxon>Acari</taxon>
        <taxon>Acariformes</taxon>
        <taxon>Trombidiformes</taxon>
        <taxon>Prostigmata</taxon>
        <taxon>Eleutherengona</taxon>
        <taxon>Raphignathae</taxon>
        <taxon>Tetranychoidea</taxon>
        <taxon>Tetranychidae</taxon>
        <taxon>Tetranychus</taxon>
    </lineage>
</organism>
<dbReference type="GO" id="GO:0009653">
    <property type="term" value="P:anatomical structure morphogenesis"/>
    <property type="evidence" value="ECO:0007669"/>
    <property type="project" value="UniProtKB-ARBA"/>
</dbReference>
<keyword evidence="3 11" id="KW-0732">Signal</keyword>
<dbReference type="GO" id="GO:0098609">
    <property type="term" value="P:cell-cell adhesion"/>
    <property type="evidence" value="ECO:0007669"/>
    <property type="project" value="TreeGrafter"/>
</dbReference>
<reference evidence="14" key="2">
    <citation type="submission" date="2015-06" db="UniProtKB">
        <authorList>
            <consortium name="EnsemblMetazoa"/>
        </authorList>
    </citation>
    <scope>IDENTIFICATION</scope>
</reference>
<evidence type="ECO:0000256" key="4">
    <source>
        <dbReference type="ARBA" id="ARBA00022737"/>
    </source>
</evidence>
<evidence type="ECO:0000256" key="10">
    <source>
        <dbReference type="SAM" id="Phobius"/>
    </source>
</evidence>
<dbReference type="Gene3D" id="2.60.40.10">
    <property type="entry name" value="Immunoglobulins"/>
    <property type="match status" value="12"/>
</dbReference>
<keyword evidence="6 10" id="KW-1133">Transmembrane helix</keyword>
<name>T1KQ14_TETUR</name>
<evidence type="ECO:0000259" key="12">
    <source>
        <dbReference type="PROSITE" id="PS50835"/>
    </source>
</evidence>
<keyword evidence="2 10" id="KW-0812">Transmembrane</keyword>
<dbReference type="FunFam" id="2.60.40.10:FF:000333">
    <property type="entry name" value="Down syndrome cell adhesion molecule"/>
    <property type="match status" value="1"/>
</dbReference>
<feature type="chain" id="PRO_5004581576" description="Down syndrome cell adhesion molecule" evidence="11">
    <location>
        <begin position="18"/>
        <end position="1532"/>
    </location>
</feature>
<keyword evidence="9" id="KW-0393">Immunoglobulin domain</keyword>
<dbReference type="PROSITE" id="PS50853">
    <property type="entry name" value="FN3"/>
    <property type="match status" value="4"/>
</dbReference>
<dbReference type="EnsemblMetazoa" id="tetur17g02480.1">
    <property type="protein sequence ID" value="tetur17g02480.1"/>
    <property type="gene ID" value="tetur17g02480"/>
</dbReference>
<evidence type="ECO:0008006" key="16">
    <source>
        <dbReference type="Google" id="ProtNLM"/>
    </source>
</evidence>
<dbReference type="PRINTS" id="PR00014">
    <property type="entry name" value="FNTYPEIII"/>
</dbReference>
<dbReference type="SMART" id="SM00409">
    <property type="entry name" value="IG"/>
    <property type="match status" value="8"/>
</dbReference>
<evidence type="ECO:0000256" key="8">
    <source>
        <dbReference type="ARBA" id="ARBA00023157"/>
    </source>
</evidence>
<dbReference type="CDD" id="cd20958">
    <property type="entry name" value="IgI_5_Dscam"/>
    <property type="match status" value="1"/>
</dbReference>
<keyword evidence="15" id="KW-1185">Reference proteome</keyword>
<feature type="domain" description="Fibronectin type-III" evidence="13">
    <location>
        <begin position="976"/>
        <end position="1080"/>
    </location>
</feature>
<evidence type="ECO:0000256" key="2">
    <source>
        <dbReference type="ARBA" id="ARBA00022692"/>
    </source>
</evidence>
<feature type="domain" description="Ig-like" evidence="12">
    <location>
        <begin position="577"/>
        <end position="667"/>
    </location>
</feature>
<dbReference type="HOGENOM" id="CLU_001038_2_1_1"/>
<dbReference type="InterPro" id="IPR003598">
    <property type="entry name" value="Ig_sub2"/>
</dbReference>
<feature type="domain" description="Ig-like" evidence="12">
    <location>
        <begin position="486"/>
        <end position="572"/>
    </location>
</feature>
<gene>
    <name evidence="14" type="primary">107366082</name>
</gene>
<dbReference type="PANTHER" id="PTHR44170:SF6">
    <property type="entry name" value="CONTACTIN"/>
    <property type="match status" value="1"/>
</dbReference>
<dbReference type="InterPro" id="IPR013098">
    <property type="entry name" value="Ig_I-set"/>
</dbReference>
<proteinExistence type="predicted"/>
<evidence type="ECO:0000256" key="1">
    <source>
        <dbReference type="ARBA" id="ARBA00004479"/>
    </source>
</evidence>
<dbReference type="SUPFAM" id="SSF48726">
    <property type="entry name" value="Immunoglobulin"/>
    <property type="match status" value="7"/>
</dbReference>
<keyword evidence="4" id="KW-0677">Repeat</keyword>
<dbReference type="Pfam" id="PF25059">
    <property type="entry name" value="FN3_DSCAM-DSCAML_C"/>
    <property type="match status" value="1"/>
</dbReference>
<dbReference type="Pfam" id="PF07679">
    <property type="entry name" value="I-set"/>
    <property type="match status" value="4"/>
</dbReference>
<evidence type="ECO:0000256" key="5">
    <source>
        <dbReference type="ARBA" id="ARBA00022889"/>
    </source>
</evidence>
<dbReference type="SMART" id="SM00408">
    <property type="entry name" value="IGc2"/>
    <property type="match status" value="7"/>
</dbReference>
<feature type="transmembrane region" description="Helical" evidence="10">
    <location>
        <begin position="1304"/>
        <end position="1328"/>
    </location>
</feature>
<keyword evidence="5" id="KW-0130">Cell adhesion</keyword>
<dbReference type="Proteomes" id="UP000015104">
    <property type="component" value="Unassembled WGS sequence"/>
</dbReference>
<dbReference type="FunFam" id="2.60.40.10:FF:000028">
    <property type="entry name" value="Neuronal cell adhesion molecule"/>
    <property type="match status" value="1"/>
</dbReference>
<dbReference type="FunFam" id="2.60.40.10:FF:000324">
    <property type="entry name" value="Down syndrome cell adhesion molecule, isoform D"/>
    <property type="match status" value="1"/>
</dbReference>
<dbReference type="SUPFAM" id="SSF49265">
    <property type="entry name" value="Fibronectin type III"/>
    <property type="match status" value="2"/>
</dbReference>
<dbReference type="Pfam" id="PF00041">
    <property type="entry name" value="fn3"/>
    <property type="match status" value="3"/>
</dbReference>
<comment type="subcellular location">
    <subcellularLocation>
        <location evidence="1">Membrane</location>
        <topology evidence="1">Single-pass type I membrane protein</topology>
    </subcellularLocation>
</comment>
<dbReference type="FunFam" id="2.60.40.10:FF:000017">
    <property type="entry name" value="Down syndrome cell adhesion molecule b"/>
    <property type="match status" value="1"/>
</dbReference>
<feature type="domain" description="Ig-like" evidence="12">
    <location>
        <begin position="388"/>
        <end position="481"/>
    </location>
</feature>
<evidence type="ECO:0000256" key="7">
    <source>
        <dbReference type="ARBA" id="ARBA00023136"/>
    </source>
</evidence>
<feature type="signal peptide" evidence="11">
    <location>
        <begin position="1"/>
        <end position="17"/>
    </location>
</feature>
<dbReference type="FunFam" id="2.60.40.10:FF:000719">
    <property type="entry name" value="nephrin isoform X1"/>
    <property type="match status" value="1"/>
</dbReference>
<feature type="domain" description="Ig-like" evidence="12">
    <location>
        <begin position="78"/>
        <end position="178"/>
    </location>
</feature>
<dbReference type="PANTHER" id="PTHR44170">
    <property type="entry name" value="PROTEIN SIDEKICK"/>
    <property type="match status" value="1"/>
</dbReference>
<dbReference type="InterPro" id="IPR003961">
    <property type="entry name" value="FN3_dom"/>
</dbReference>
<dbReference type="InterPro" id="IPR036116">
    <property type="entry name" value="FN3_sf"/>
</dbReference>
<reference evidence="15" key="1">
    <citation type="submission" date="2011-08" db="EMBL/GenBank/DDBJ databases">
        <authorList>
            <person name="Rombauts S."/>
        </authorList>
    </citation>
    <scope>NUCLEOTIDE SEQUENCE</scope>
    <source>
        <strain evidence="15">London</strain>
    </source>
</reference>
<dbReference type="FunFam" id="2.60.40.10:FF:000104">
    <property type="entry name" value="Down syndrome cell adhesion molecule b"/>
    <property type="match status" value="1"/>
</dbReference>
<dbReference type="eggNOG" id="KOG3510">
    <property type="taxonomic scope" value="Eukaryota"/>
</dbReference>
<dbReference type="OrthoDB" id="152385at2759"/>
<sequence length="1532" mass="170181">MNLLITSWILLIPNCYANQINYNHQQLDNFTNESGLKVDQQSQPNGFKVVNKRSYSLYGSNNKQIQSERLKLPSMAEPHIVMEVMDEYVVTGNTAVFKCNIPNFIKDYLIISAWIEDQTMVVIQSLSNYVINMQTLGDSRYLMLPTGELYIRQVDSTLNQRSYKCRARHKLTGETYISSTAGKLIVSESHNVISPRISDIRSIVLAVKGDTVILPCVAQGYPVPHYNWLKKESTERYLTTLSPSLMVDERMTRLDGIVFIQNVKIQDSGIYVCQVNNTIGEERAETKLLVRAPLSAKLVPSSESTDVGSSLFLNCSVTGHPIDSIVWEKDHKPIKGDSSELGIHLVAKDLLHIESIKSKHRGIYQCFASNEYESVHASSQINIRDDPPEFKETFKSQTLDPGPSLSLKCVAAGNPLPQITWTLDGFPIPESMRVRFGDFVTKENLVVSYVNISDVRVEDGGEYKCKADNGASSIEHGQRVNIKGPPTVRPMGNITIVAGDLLLINCPVAGYPIESITWTKAGHRLPDNHRQKVHDNGSLEIHQVESSVDEGFYACLARNKQNQQSESSLYISVKVRPTIANFSFPANLREGQRASVICTAASGDYPIHVKWLKDNVPVNHQRGIKVSQLSDYSSILLFESLALEHKGNYTCIATNEAGTATHTAHMIIHVPPRWIIEPVDSSVVQGRSISIDCQAEGYPIPRIRWTKGEGYQQEPPTNFKPINSSPHLLVFENGSLAIHNAQKSDAGYYLCQTNNNIGAGLSKVIKLTVNVAAHFETKFNVVTVTKGEEARLQCKSIGDKPITITWSKDKINFTPRDDPRYELFEEANPEGMVSEILIRDADRRDSALFTCNTFNSFGKDETNIQLLLQEPPDPPQDIKIVDHDGRSATVSWSPPYPGNSPIIDYIIQYKLDKEKWTATKGSWNASASGGVTSYRIEGLHPLTHYQLRMYATNAIGRSEPSSVIHFRTDEEAPGGPPLHIKAIPMSSSSVRVTWKPPKKELTFGPIMGYYVGYKIKETNREETGGSYTYKTLEANDRSVNMEAQITGLTRATKYSITVQAFNSKGSGPASEKILVQTLERDPPSTPNLKVSSKTSNSITITWLPESQNQPDTPTGYIVYTKRSSSDKWDSSEIPGSQTSHTVEGLSCGSSYQFYIVAFDDIGKSDPSNIIYVKTEGLAPVAPDKHSLLTINSSAAVVHSDSWHDGGCPIDKMEIMYKEEKKKEWLTLPFVFPPSKEDKDIIISDLRPATSYELKIIATNEAGSTTVSHTFKTNSLIRAEKGPFMIGNEASKSAVDSSSYSELNLILPTIISIGATFIVLSFLICILFLKRRNNNMSFYENQGLYEPSKREPGSESLRLTSLDGTLKKSTNGAAASLESSNYPSSYGMTKIESEKDLSDGLIETEVKRACPSPIKQHVQLNQAEPLYATVKRTPRQPRTDVHVYNYPITQATSDSGCASEASWQSMSLAGQPNQGTINTNTLLRFHEVNDEKTLTAIPITAASYATYIERQPILVCQQQRYNNGSYTRGPIPQ</sequence>
<dbReference type="EMBL" id="CAEY01000343">
    <property type="status" value="NOT_ANNOTATED_CDS"/>
    <property type="molecule type" value="Genomic_DNA"/>
</dbReference>
<feature type="domain" description="Fibronectin type-III" evidence="13">
    <location>
        <begin position="1082"/>
        <end position="1177"/>
    </location>
</feature>
<keyword evidence="7 10" id="KW-0472">Membrane</keyword>
<evidence type="ECO:0000256" key="9">
    <source>
        <dbReference type="ARBA" id="ARBA00023319"/>
    </source>
</evidence>
<accession>T1KQ14</accession>
<feature type="domain" description="Ig-like" evidence="12">
    <location>
        <begin position="672"/>
        <end position="768"/>
    </location>
</feature>
<evidence type="ECO:0000259" key="13">
    <source>
        <dbReference type="PROSITE" id="PS50853"/>
    </source>
</evidence>
<feature type="domain" description="Ig-like" evidence="12">
    <location>
        <begin position="777"/>
        <end position="865"/>
    </location>
</feature>
<dbReference type="InterPro" id="IPR056754">
    <property type="entry name" value="DSCAM/DSCAML_C"/>
</dbReference>
<dbReference type="OMA" id="KVHDNGT"/>
<dbReference type="GO" id="GO:0016020">
    <property type="term" value="C:membrane"/>
    <property type="evidence" value="ECO:0007669"/>
    <property type="project" value="UniProtKB-SubCell"/>
</dbReference>
<dbReference type="InterPro" id="IPR007110">
    <property type="entry name" value="Ig-like_dom"/>
</dbReference>
<feature type="domain" description="Ig-like" evidence="12">
    <location>
        <begin position="293"/>
        <end position="382"/>
    </location>
</feature>
<evidence type="ECO:0000256" key="11">
    <source>
        <dbReference type="SAM" id="SignalP"/>
    </source>
</evidence>
<dbReference type="EMBL" id="CAEY01000342">
    <property type="status" value="NOT_ANNOTATED_CDS"/>
    <property type="molecule type" value="Genomic_DNA"/>
</dbReference>
<dbReference type="GO" id="GO:0030154">
    <property type="term" value="P:cell differentiation"/>
    <property type="evidence" value="ECO:0007669"/>
    <property type="project" value="UniProtKB-ARBA"/>
</dbReference>
<dbReference type="CDD" id="cd00063">
    <property type="entry name" value="FN3"/>
    <property type="match status" value="4"/>
</dbReference>
<dbReference type="PROSITE" id="PS50835">
    <property type="entry name" value="IG_LIKE"/>
    <property type="match status" value="8"/>
</dbReference>
<dbReference type="InterPro" id="IPR036179">
    <property type="entry name" value="Ig-like_dom_sf"/>
</dbReference>
<dbReference type="KEGG" id="tut:107366082"/>
<dbReference type="STRING" id="32264.T1KQ14"/>
<evidence type="ECO:0000313" key="15">
    <source>
        <dbReference type="Proteomes" id="UP000015104"/>
    </source>
</evidence>
<dbReference type="SMART" id="SM00060">
    <property type="entry name" value="FN3"/>
    <property type="match status" value="4"/>
</dbReference>
<dbReference type="Pfam" id="PF13927">
    <property type="entry name" value="Ig_3"/>
    <property type="match status" value="3"/>
</dbReference>
<feature type="domain" description="Ig-like" evidence="12">
    <location>
        <begin position="195"/>
        <end position="289"/>
    </location>
</feature>